<keyword evidence="3" id="KW-1185">Reference proteome</keyword>
<name>A0A4S2MTN1_9PEZI</name>
<feature type="domain" description="PIN" evidence="1">
    <location>
        <begin position="78"/>
        <end position="223"/>
    </location>
</feature>
<organism evidence="2 3">
    <name type="scientific">Ascodesmis nigricans</name>
    <dbReference type="NCBI Taxonomy" id="341454"/>
    <lineage>
        <taxon>Eukaryota</taxon>
        <taxon>Fungi</taxon>
        <taxon>Dikarya</taxon>
        <taxon>Ascomycota</taxon>
        <taxon>Pezizomycotina</taxon>
        <taxon>Pezizomycetes</taxon>
        <taxon>Pezizales</taxon>
        <taxon>Ascodesmidaceae</taxon>
        <taxon>Ascodesmis</taxon>
    </lineage>
</organism>
<evidence type="ECO:0000259" key="1">
    <source>
        <dbReference type="Pfam" id="PF13638"/>
    </source>
</evidence>
<dbReference type="OrthoDB" id="2017974at2759"/>
<dbReference type="AlphaFoldDB" id="A0A4S2MTN1"/>
<gene>
    <name evidence="2" type="ORF">EX30DRAFT_364913</name>
</gene>
<evidence type="ECO:0000313" key="3">
    <source>
        <dbReference type="Proteomes" id="UP000298138"/>
    </source>
</evidence>
<dbReference type="Proteomes" id="UP000298138">
    <property type="component" value="Unassembled WGS sequence"/>
</dbReference>
<dbReference type="Gene3D" id="3.40.50.1010">
    <property type="entry name" value="5'-nuclease"/>
    <property type="match status" value="1"/>
</dbReference>
<dbReference type="Pfam" id="PF13638">
    <property type="entry name" value="PIN_4"/>
    <property type="match status" value="1"/>
</dbReference>
<sequence length="267" mass="30366">MDPLCVNAQCPLLDSEQKAQYNEEARKFTMHPNLEKRIANDEETRKAMEMRRDMPNTVVVSKRQISNNTNDQMVKAVFVIDTNMLVMHLTTIDWLMRNGWGIVIPNDGSYGGTQQPQIQRSNARAAEYAISNAIAKHSNMKICTAQGNNVSRWTAMREKLPTDENRDSDSNTDDDILVTTKKVREKRNIELGPPQAAEESAILLTENIQLRVEATVNGVVALNTNMLMKYLLQWRNKQMSKDPAFAAKVAKEKEEQEKKIMQDGKRA</sequence>
<dbReference type="STRING" id="341454.A0A4S2MTN1"/>
<proteinExistence type="predicted"/>
<accession>A0A4S2MTN1</accession>
<dbReference type="EMBL" id="ML220128">
    <property type="protein sequence ID" value="TGZ79889.1"/>
    <property type="molecule type" value="Genomic_DNA"/>
</dbReference>
<reference evidence="2 3" key="1">
    <citation type="submission" date="2019-04" db="EMBL/GenBank/DDBJ databases">
        <title>Comparative genomics and transcriptomics to analyze fruiting body development in filamentous ascomycetes.</title>
        <authorList>
            <consortium name="DOE Joint Genome Institute"/>
            <person name="Lutkenhaus R."/>
            <person name="Traeger S."/>
            <person name="Breuer J."/>
            <person name="Kuo A."/>
            <person name="Lipzen A."/>
            <person name="Pangilinan J."/>
            <person name="Dilworth D."/>
            <person name="Sandor L."/>
            <person name="Poggeler S."/>
            <person name="Barry K."/>
            <person name="Grigoriev I.V."/>
            <person name="Nowrousian M."/>
        </authorList>
    </citation>
    <scope>NUCLEOTIDE SEQUENCE [LARGE SCALE GENOMIC DNA]</scope>
    <source>
        <strain evidence="2 3">CBS 389.68</strain>
    </source>
</reference>
<evidence type="ECO:0000313" key="2">
    <source>
        <dbReference type="EMBL" id="TGZ79889.1"/>
    </source>
</evidence>
<dbReference type="InterPro" id="IPR002716">
    <property type="entry name" value="PIN_dom"/>
</dbReference>
<dbReference type="InParanoid" id="A0A4S2MTN1"/>
<protein>
    <recommendedName>
        <fullName evidence="1">PIN domain-containing protein</fullName>
    </recommendedName>
</protein>